<keyword evidence="2" id="KW-1185">Reference proteome</keyword>
<dbReference type="EMBL" id="FNGV01000007">
    <property type="protein sequence ID" value="SDM31668.1"/>
    <property type="molecule type" value="Genomic_DNA"/>
</dbReference>
<evidence type="ECO:0008006" key="3">
    <source>
        <dbReference type="Google" id="ProtNLM"/>
    </source>
</evidence>
<dbReference type="SUPFAM" id="SSF49299">
    <property type="entry name" value="PKD domain"/>
    <property type="match status" value="1"/>
</dbReference>
<dbReference type="SUPFAM" id="SSF51126">
    <property type="entry name" value="Pectin lyase-like"/>
    <property type="match status" value="1"/>
</dbReference>
<name>A0A1G9S863_9FLAO</name>
<dbReference type="InterPro" id="IPR011050">
    <property type="entry name" value="Pectin_lyase_fold/virulence"/>
</dbReference>
<sequence>MRTNLIFLAIYLAMLFACEKDDTIDYSMNTLEADAGSLNDVQLFIGQLLTLNGSQSKDKAGKPFQYLWSFKNKPATSACEWENQTTATPKFTPDKAGNYVVELKIYNQSFFDTDEISLSVKEIDDHHLDETIILDEDINVDTHLVNIFEDNTKIDYLVTGDIHVKAALTIDPSVTVAFETDKGMFIDSPGSIQGIGSPEAQIVFTGKVKTPGYWKGLIIKSNTTSNILERTTIEYGGSSAADGIDFASALVVGNSNSSNLTLANSTIQYSAGYGLVVDGGGNLNLPLGNTFNNNEKIMVLPASQLGSLNGLMEFMDNVNNTIHVIGDRVNMSEISHWIPLRSGNAQVENTISYVVEGNIEIASGVHIYEGVEFLFEHNAEVLVTPTGFMTAIGSPQNPIKFHGTQTMVDGFWNGISIKSNKENNVLKHVEIFDAGNAIIDGFATKTAIGLYGKANARLKISNSIISGSGGNGLLVENGAKIDSFGFIKFIDNKGPAVTLPANEIAKLGQAPALQFTGNGHDGVEIFGSILLNQTESVWPALNFGATYLISGNLSIQSGLKILPGAVFKLAEDKMIGIFPNGYLEAKGTDVQKIVFTGMKETKGFWNGIRFQSKSPKNVMDFTEVSYAGKTDMPGISQITAIGLDGNYLANLTITNSKITHGLGYGIVLEDDRAIINSNVETTNQFEDLSLGNVHR</sequence>
<dbReference type="Gene3D" id="2.60.40.10">
    <property type="entry name" value="Immunoglobulins"/>
    <property type="match status" value="1"/>
</dbReference>
<dbReference type="InterPro" id="IPR035986">
    <property type="entry name" value="PKD_dom_sf"/>
</dbReference>
<dbReference type="InterPro" id="IPR006626">
    <property type="entry name" value="PbH1"/>
</dbReference>
<proteinExistence type="predicted"/>
<dbReference type="STRING" id="192904.SAMN04488514_107157"/>
<organism evidence="1 2">
    <name type="scientific">Kriegella aquimaris</name>
    <dbReference type="NCBI Taxonomy" id="192904"/>
    <lineage>
        <taxon>Bacteria</taxon>
        <taxon>Pseudomonadati</taxon>
        <taxon>Bacteroidota</taxon>
        <taxon>Flavobacteriia</taxon>
        <taxon>Flavobacteriales</taxon>
        <taxon>Flavobacteriaceae</taxon>
        <taxon>Kriegella</taxon>
    </lineage>
</organism>
<dbReference type="OrthoDB" id="1466733at2"/>
<dbReference type="SMART" id="SM00710">
    <property type="entry name" value="PbH1"/>
    <property type="match status" value="6"/>
</dbReference>
<protein>
    <recommendedName>
        <fullName evidence="3">PKD domain-containing protein</fullName>
    </recommendedName>
</protein>
<accession>A0A1G9S863</accession>
<dbReference type="Proteomes" id="UP000199440">
    <property type="component" value="Unassembled WGS sequence"/>
</dbReference>
<dbReference type="Pfam" id="PF22352">
    <property type="entry name" value="K319L-like_PKD"/>
    <property type="match status" value="1"/>
</dbReference>
<reference evidence="1 2" key="1">
    <citation type="submission" date="2016-10" db="EMBL/GenBank/DDBJ databases">
        <authorList>
            <person name="de Groot N.N."/>
        </authorList>
    </citation>
    <scope>NUCLEOTIDE SEQUENCE [LARGE SCALE GENOMIC DNA]</scope>
    <source>
        <strain evidence="1 2">DSM 19886</strain>
    </source>
</reference>
<dbReference type="PROSITE" id="PS51257">
    <property type="entry name" value="PROKAR_LIPOPROTEIN"/>
    <property type="match status" value="1"/>
</dbReference>
<evidence type="ECO:0000313" key="1">
    <source>
        <dbReference type="EMBL" id="SDM31668.1"/>
    </source>
</evidence>
<gene>
    <name evidence="1" type="ORF">SAMN04488514_107157</name>
</gene>
<dbReference type="InterPro" id="IPR013783">
    <property type="entry name" value="Ig-like_fold"/>
</dbReference>
<evidence type="ECO:0000313" key="2">
    <source>
        <dbReference type="Proteomes" id="UP000199440"/>
    </source>
</evidence>
<dbReference type="RefSeq" id="WP_089890950.1">
    <property type="nucleotide sequence ID" value="NZ_FNGV01000007.1"/>
</dbReference>
<dbReference type="AlphaFoldDB" id="A0A1G9S863"/>